<evidence type="ECO:0000313" key="2">
    <source>
        <dbReference type="EMBL" id="MBL0741131.1"/>
    </source>
</evidence>
<proteinExistence type="predicted"/>
<sequence length="227" mass="25758">MAFDIAQLEKLYILPYSDPDYNTVAAAPFFALINPETYTYKYKIEFCETQAPGTSGVALKFNKMPPQEFNFDFLFDGTGVITGALTPPLPVADQLDDFRHKILQYQGNIHRPYYLKIHWGTLLFKGVLTAMDIEFKLFKPDGSPVRAVAKCSFKGSIEESLRVAIENAMSPDITHERMVTASDRLPVMTKKIYSDKKYYIDVAAFNRLDGFRNIPNGLKLFFPPTAE</sequence>
<organism evidence="2 3">
    <name type="scientific">Chryseolinea lacunae</name>
    <dbReference type="NCBI Taxonomy" id="2801331"/>
    <lineage>
        <taxon>Bacteria</taxon>
        <taxon>Pseudomonadati</taxon>
        <taxon>Bacteroidota</taxon>
        <taxon>Cytophagia</taxon>
        <taxon>Cytophagales</taxon>
        <taxon>Fulvivirgaceae</taxon>
        <taxon>Chryseolinea</taxon>
    </lineage>
</organism>
<dbReference type="InterPro" id="IPR045361">
    <property type="entry name" value="CIS_tube_prot_N"/>
</dbReference>
<name>A0ABS1KNX6_9BACT</name>
<dbReference type="Pfam" id="PF19266">
    <property type="entry name" value="CIS_tube"/>
    <property type="match status" value="1"/>
</dbReference>
<reference evidence="2 3" key="1">
    <citation type="submission" date="2021-01" db="EMBL/GenBank/DDBJ databases">
        <title>Chryseolinea sp. Jin1 Genome sequencing and assembly.</title>
        <authorList>
            <person name="Kim I."/>
        </authorList>
    </citation>
    <scope>NUCLEOTIDE SEQUENCE [LARGE SCALE GENOMIC DNA]</scope>
    <source>
        <strain evidence="2 3">Jin1</strain>
    </source>
</reference>
<dbReference type="RefSeq" id="WP_202008492.1">
    <property type="nucleotide sequence ID" value="NZ_JAERRB010000002.1"/>
</dbReference>
<dbReference type="EMBL" id="JAERRB010000002">
    <property type="protein sequence ID" value="MBL0741131.1"/>
    <property type="molecule type" value="Genomic_DNA"/>
</dbReference>
<gene>
    <name evidence="2" type="ORF">JI741_07860</name>
</gene>
<evidence type="ECO:0000313" key="3">
    <source>
        <dbReference type="Proteomes" id="UP000613030"/>
    </source>
</evidence>
<protein>
    <submittedName>
        <fullName evidence="2">LysM peptidoglycan-binding domain-containing protein</fullName>
    </submittedName>
</protein>
<evidence type="ECO:0000259" key="1">
    <source>
        <dbReference type="Pfam" id="PF19266"/>
    </source>
</evidence>
<accession>A0ABS1KNX6</accession>
<dbReference type="Proteomes" id="UP000613030">
    <property type="component" value="Unassembled WGS sequence"/>
</dbReference>
<keyword evidence="3" id="KW-1185">Reference proteome</keyword>
<comment type="caution">
    <text evidence="2">The sequence shown here is derived from an EMBL/GenBank/DDBJ whole genome shotgun (WGS) entry which is preliminary data.</text>
</comment>
<feature type="domain" description="Contractile injection system tube protein N-terminal" evidence="1">
    <location>
        <begin position="7"/>
        <end position="163"/>
    </location>
</feature>